<proteinExistence type="predicted"/>
<dbReference type="Proteomes" id="UP001050691">
    <property type="component" value="Unassembled WGS sequence"/>
</dbReference>
<protein>
    <submittedName>
        <fullName evidence="1">Uncharacterized protein</fullName>
    </submittedName>
</protein>
<dbReference type="AlphaFoldDB" id="A0AAV5AQ29"/>
<accession>A0AAV5AQ29</accession>
<name>A0AAV5AQ29_9AGAM</name>
<comment type="caution">
    <text evidence="1">The sequence shown here is derived from an EMBL/GenBank/DDBJ whole genome shotgun (WGS) entry which is preliminary data.</text>
</comment>
<keyword evidence="2" id="KW-1185">Reference proteome</keyword>
<dbReference type="EMBL" id="BPWL01000011">
    <property type="protein sequence ID" value="GJJ15867.1"/>
    <property type="molecule type" value="Genomic_DNA"/>
</dbReference>
<sequence length="189" mass="20293">MAPGTSSYEQWEGFVTYDPNKPEQKAPFYFSLKNGEGAGGIIDPINFFIQKTAPVVVFRIETTGPNAGPNAVWTYSVDTADPSGLTMKGSYKRDIVTGPARWKTGKFEVRRIQATSLPPPPTSFTPAGSSCAVTFSNSSQGVIHLKSRDTPRVAIDIHLSTGKSLDVILKTNALHTFGLQSGDNLAGIT</sequence>
<evidence type="ECO:0000313" key="2">
    <source>
        <dbReference type="Proteomes" id="UP001050691"/>
    </source>
</evidence>
<reference evidence="1" key="1">
    <citation type="submission" date="2021-10" db="EMBL/GenBank/DDBJ databases">
        <title>De novo Genome Assembly of Clathrus columnatus (Basidiomycota, Fungi) Using Illumina and Nanopore Sequence Data.</title>
        <authorList>
            <person name="Ogiso-Tanaka E."/>
            <person name="Itagaki H."/>
            <person name="Hosoya T."/>
            <person name="Hosaka K."/>
        </authorList>
    </citation>
    <scope>NUCLEOTIDE SEQUENCE</scope>
    <source>
        <strain evidence="1">MO-923</strain>
    </source>
</reference>
<organism evidence="1 2">
    <name type="scientific">Clathrus columnatus</name>
    <dbReference type="NCBI Taxonomy" id="1419009"/>
    <lineage>
        <taxon>Eukaryota</taxon>
        <taxon>Fungi</taxon>
        <taxon>Dikarya</taxon>
        <taxon>Basidiomycota</taxon>
        <taxon>Agaricomycotina</taxon>
        <taxon>Agaricomycetes</taxon>
        <taxon>Phallomycetidae</taxon>
        <taxon>Phallales</taxon>
        <taxon>Clathraceae</taxon>
        <taxon>Clathrus</taxon>
    </lineage>
</organism>
<evidence type="ECO:0000313" key="1">
    <source>
        <dbReference type="EMBL" id="GJJ15867.1"/>
    </source>
</evidence>
<gene>
    <name evidence="1" type="ORF">Clacol_010145</name>
</gene>